<name>A0A0N5CVJ7_THECL</name>
<dbReference type="Pfam" id="PF00288">
    <property type="entry name" value="GHMP_kinases_N"/>
    <property type="match status" value="1"/>
</dbReference>
<dbReference type="AlphaFoldDB" id="A0A0N5CVJ7"/>
<dbReference type="OrthoDB" id="187738at2759"/>
<comment type="similarity">
    <text evidence="1">Belongs to the GHMP kinase family. GalK subfamily.</text>
</comment>
<evidence type="ECO:0000256" key="2">
    <source>
        <dbReference type="ARBA" id="ARBA00022679"/>
    </source>
</evidence>
<dbReference type="Proteomes" id="UP000276776">
    <property type="component" value="Unassembled WGS sequence"/>
</dbReference>
<evidence type="ECO:0000259" key="7">
    <source>
        <dbReference type="Pfam" id="PF08544"/>
    </source>
</evidence>
<dbReference type="SUPFAM" id="SSF55060">
    <property type="entry name" value="GHMP Kinase, C-terminal domain"/>
    <property type="match status" value="1"/>
</dbReference>
<evidence type="ECO:0000313" key="11">
    <source>
        <dbReference type="WBParaSite" id="TCLT_0000433401-mRNA-1"/>
    </source>
</evidence>
<dbReference type="SUPFAM" id="SSF54211">
    <property type="entry name" value="Ribosomal protein S5 domain 2-like"/>
    <property type="match status" value="1"/>
</dbReference>
<dbReference type="InterPro" id="IPR006203">
    <property type="entry name" value="GHMP_knse_ATP-bd_CS"/>
</dbReference>
<reference evidence="9 10" key="2">
    <citation type="submission" date="2018-11" db="EMBL/GenBank/DDBJ databases">
        <authorList>
            <consortium name="Pathogen Informatics"/>
        </authorList>
    </citation>
    <scope>NUCLEOTIDE SEQUENCE [LARGE SCALE GENOMIC DNA]</scope>
</reference>
<dbReference type="Pfam" id="PF10509">
    <property type="entry name" value="GalKase_gal_bdg"/>
    <property type="match status" value="1"/>
</dbReference>
<dbReference type="InterPro" id="IPR006206">
    <property type="entry name" value="Mevalonate/galactokinase"/>
</dbReference>
<feature type="domain" description="GHMP kinase N-terminal" evidence="6">
    <location>
        <begin position="99"/>
        <end position="182"/>
    </location>
</feature>
<dbReference type="OMA" id="GFHDTYF"/>
<dbReference type="PANTHER" id="PTHR10457:SF7">
    <property type="entry name" value="GALACTOKINASE-RELATED"/>
    <property type="match status" value="1"/>
</dbReference>
<keyword evidence="10" id="KW-1185">Reference proteome</keyword>
<dbReference type="InterPro" id="IPR019539">
    <property type="entry name" value="GalKase_N"/>
</dbReference>
<dbReference type="Gene3D" id="1.20.1440.340">
    <property type="match status" value="1"/>
</dbReference>
<evidence type="ECO:0000259" key="8">
    <source>
        <dbReference type="Pfam" id="PF10509"/>
    </source>
</evidence>
<evidence type="ECO:0000313" key="9">
    <source>
        <dbReference type="EMBL" id="VDN01416.1"/>
    </source>
</evidence>
<dbReference type="EMBL" id="UYYF01004284">
    <property type="protein sequence ID" value="VDN01416.1"/>
    <property type="molecule type" value="Genomic_DNA"/>
</dbReference>
<dbReference type="PRINTS" id="PR00473">
    <property type="entry name" value="GALCTOKINASE"/>
</dbReference>
<dbReference type="GO" id="GO:0005829">
    <property type="term" value="C:cytosol"/>
    <property type="evidence" value="ECO:0007669"/>
    <property type="project" value="TreeGrafter"/>
</dbReference>
<dbReference type="PROSITE" id="PS00627">
    <property type="entry name" value="GHMP_KINASES_ATP"/>
    <property type="match status" value="1"/>
</dbReference>
<dbReference type="InterPro" id="IPR014721">
    <property type="entry name" value="Ribsml_uS5_D2-typ_fold_subgr"/>
</dbReference>
<feature type="domain" description="GHMP kinase C-terminal" evidence="7">
    <location>
        <begin position="339"/>
        <end position="408"/>
    </location>
</feature>
<dbReference type="InterPro" id="IPR013750">
    <property type="entry name" value="GHMP_kinase_C_dom"/>
</dbReference>
<dbReference type="Pfam" id="PF08544">
    <property type="entry name" value="GHMP_kinases_C"/>
    <property type="match status" value="1"/>
</dbReference>
<dbReference type="PRINTS" id="PR00959">
    <property type="entry name" value="MEVGALKINASE"/>
</dbReference>
<evidence type="ECO:0000256" key="3">
    <source>
        <dbReference type="ARBA" id="ARBA00022741"/>
    </source>
</evidence>
<dbReference type="GO" id="GO:0005524">
    <property type="term" value="F:ATP binding"/>
    <property type="evidence" value="ECO:0007669"/>
    <property type="project" value="UniProtKB-KW"/>
</dbReference>
<feature type="domain" description="Galactokinase N-terminal" evidence="8">
    <location>
        <begin position="8"/>
        <end position="56"/>
    </location>
</feature>
<evidence type="ECO:0000256" key="1">
    <source>
        <dbReference type="ARBA" id="ARBA00006566"/>
    </source>
</evidence>
<evidence type="ECO:0000256" key="5">
    <source>
        <dbReference type="ARBA" id="ARBA00022840"/>
    </source>
</evidence>
<dbReference type="NCBIfam" id="TIGR00131">
    <property type="entry name" value="gal_kin"/>
    <property type="match status" value="1"/>
</dbReference>
<keyword evidence="2" id="KW-0808">Transferase</keyword>
<dbReference type="PROSITE" id="PS00106">
    <property type="entry name" value="GALACTOKINASE"/>
    <property type="match status" value="1"/>
</dbReference>
<gene>
    <name evidence="9" type="ORF">TCLT_LOCUS4323</name>
</gene>
<dbReference type="WBParaSite" id="TCLT_0000433401-mRNA-1">
    <property type="protein sequence ID" value="TCLT_0000433401-mRNA-1"/>
    <property type="gene ID" value="TCLT_0000433401"/>
</dbReference>
<evidence type="ECO:0000259" key="6">
    <source>
        <dbReference type="Pfam" id="PF00288"/>
    </source>
</evidence>
<dbReference type="InterPro" id="IPR019741">
    <property type="entry name" value="Galactokinase_CS"/>
</dbReference>
<sequence length="426" mass="47327">MNVDQLKNEFQQIFGCGARYIVRCPGRVNLIGEHIDYSGYGVLPMAISASTYVLASAHDIEEIVFRNTDETYRAHTHKFGDKWMGSRKPEWYYYFLCGWKGILERLNISPKGMKILVSGTIPPGAGLSSSSSIVCAGALITLVAHTGKTFDVINKAEFAEICAKVERYVGVEGGGMDQATEILANEGSAMRIEFGPLRVYPVILPQNALFAVVHSGETINKAASSQYNERVVECRLAAQLYLFSIMAKLYGLDEWMKIRTLGELAQKMRKNASEMIAVVKEILQASIYTKDNAITLLSITEEDFNKTILSLNTQHMNTFKLAQRALHVYAEASRVRLFHEACKRGELETMGKLMNESHSSCKDLFECSCEKLDAVVEKCLRNGALGARLTGAGWGGCAVALFTNKQPEFEVLFWSRPARGIQLIES</sequence>
<dbReference type="STRING" id="103827.A0A0N5CVJ7"/>
<dbReference type="Gene3D" id="3.30.230.10">
    <property type="match status" value="1"/>
</dbReference>
<dbReference type="InterPro" id="IPR006204">
    <property type="entry name" value="GHMP_kinase_N_dom"/>
</dbReference>
<dbReference type="PANTHER" id="PTHR10457">
    <property type="entry name" value="MEVALONATE KINASE/GALACTOKINASE"/>
    <property type="match status" value="1"/>
</dbReference>
<dbReference type="PIRSF" id="PIRSF000530">
    <property type="entry name" value="Galactokinase"/>
    <property type="match status" value="1"/>
</dbReference>
<organism evidence="11">
    <name type="scientific">Thelazia callipaeda</name>
    <name type="common">Oriental eyeworm</name>
    <name type="synonym">Parasitic nematode</name>
    <dbReference type="NCBI Taxonomy" id="103827"/>
    <lineage>
        <taxon>Eukaryota</taxon>
        <taxon>Metazoa</taxon>
        <taxon>Ecdysozoa</taxon>
        <taxon>Nematoda</taxon>
        <taxon>Chromadorea</taxon>
        <taxon>Rhabditida</taxon>
        <taxon>Spirurina</taxon>
        <taxon>Spiruromorpha</taxon>
        <taxon>Thelazioidea</taxon>
        <taxon>Thelaziidae</taxon>
        <taxon>Thelazia</taxon>
    </lineage>
</organism>
<keyword evidence="3" id="KW-0547">Nucleotide-binding</keyword>
<dbReference type="GO" id="GO:0004335">
    <property type="term" value="F:galactokinase activity"/>
    <property type="evidence" value="ECO:0007669"/>
    <property type="project" value="InterPro"/>
</dbReference>
<dbReference type="InterPro" id="IPR020568">
    <property type="entry name" value="Ribosomal_Su5_D2-typ_SF"/>
</dbReference>
<accession>A0A0N5CVJ7</accession>
<dbReference type="InterPro" id="IPR000705">
    <property type="entry name" value="Galactokinase"/>
</dbReference>
<keyword evidence="5" id="KW-0067">ATP-binding</keyword>
<dbReference type="InterPro" id="IPR036554">
    <property type="entry name" value="GHMP_kinase_C_sf"/>
</dbReference>
<dbReference type="Gene3D" id="3.30.70.3170">
    <property type="match status" value="1"/>
</dbReference>
<evidence type="ECO:0000313" key="10">
    <source>
        <dbReference type="Proteomes" id="UP000276776"/>
    </source>
</evidence>
<proteinExistence type="inferred from homology"/>
<protein>
    <submittedName>
        <fullName evidence="11">Galactokinase</fullName>
    </submittedName>
</protein>
<keyword evidence="4" id="KW-0418">Kinase</keyword>
<reference evidence="11" key="1">
    <citation type="submission" date="2017-02" db="UniProtKB">
        <authorList>
            <consortium name="WormBaseParasite"/>
        </authorList>
    </citation>
    <scope>IDENTIFICATION</scope>
</reference>
<evidence type="ECO:0000256" key="4">
    <source>
        <dbReference type="ARBA" id="ARBA00022777"/>
    </source>
</evidence>
<dbReference type="GO" id="GO:0006012">
    <property type="term" value="P:galactose metabolic process"/>
    <property type="evidence" value="ECO:0007669"/>
    <property type="project" value="InterPro"/>
</dbReference>